<name>A0A2G1QN05_9HYPH</name>
<keyword evidence="4" id="KW-0560">Oxidoreductase</keyword>
<dbReference type="GO" id="GO:0016491">
    <property type="term" value="F:oxidoreductase activity"/>
    <property type="evidence" value="ECO:0007669"/>
    <property type="project" value="UniProtKB-KW"/>
</dbReference>
<dbReference type="InterPro" id="IPR027477">
    <property type="entry name" value="Succ_DH/fumarate_Rdtase_cat_sf"/>
</dbReference>
<dbReference type="Gene3D" id="3.90.700.10">
    <property type="entry name" value="Succinate dehydrogenase/fumarate reductase flavoprotein, catalytic domain"/>
    <property type="match status" value="1"/>
</dbReference>
<gene>
    <name evidence="6" type="ORF">CSC94_11770</name>
</gene>
<organism evidence="6 7">
    <name type="scientific">Zhengella mangrovi</name>
    <dbReference type="NCBI Taxonomy" id="1982044"/>
    <lineage>
        <taxon>Bacteria</taxon>
        <taxon>Pseudomonadati</taxon>
        <taxon>Pseudomonadota</taxon>
        <taxon>Alphaproteobacteria</taxon>
        <taxon>Hyphomicrobiales</taxon>
        <taxon>Notoacmeibacteraceae</taxon>
        <taxon>Zhengella</taxon>
    </lineage>
</organism>
<sequence length="572" mass="61417">MVPETHEEFDVIVAGSGAGGLSTAITAASEGLTVLVVEKSDKFGGTTSRSGGWIWIPNNSQAKREGIDDSVEKARAYIEAETGNHFDAERVDAFLRAGPEMVDWFESNTEMTFTLGSYFSDYHPEQPGGLTGGRSLNADPVNRSILGENAPRLAPPLPEATFMDMMVGSNLELKHFFEAFRSFKSFGYVGFLLARFGYEKLRYGQAMRLTNGTAMAARLAKSAFDKGIEIRTSTALKDLVITDGRVSGVVVEGKAGKQTLNARRGVVLATGGFPFDLEMRKKLYRHAPTGEGHFSPANPYNTGDAMRITAPLGAAVAEGYKQPAAWCPVSLVPRKDGTIGTFPHFVDRGKPGVIAVLKNGRRFVNEANSYHDYGLGLIAAHDGEGTAESWLIIDHPTLRHYGLGHVKPFPIPLGPALRSGYLMRGKTLRELAKVAGIDPDGLEKTVNNFNHHARTTGEDPEFGRGTTGYNRYLGDPENKPNPCVKPIENGPFYAIRVVLGDLGSFVGHRTDASARVLDTNGQVIPGLFAVGNDAASIFGGNYSGGGITLGPAMTFGYIAGRELARTTPVAAS</sequence>
<dbReference type="GO" id="GO:0008202">
    <property type="term" value="P:steroid metabolic process"/>
    <property type="evidence" value="ECO:0007669"/>
    <property type="project" value="UniProtKB-ARBA"/>
</dbReference>
<evidence type="ECO:0000259" key="5">
    <source>
        <dbReference type="Pfam" id="PF00890"/>
    </source>
</evidence>
<evidence type="ECO:0000256" key="3">
    <source>
        <dbReference type="ARBA" id="ARBA00022827"/>
    </source>
</evidence>
<dbReference type="SUPFAM" id="SSF51905">
    <property type="entry name" value="FAD/NAD(P)-binding domain"/>
    <property type="match status" value="1"/>
</dbReference>
<dbReference type="InterPro" id="IPR050315">
    <property type="entry name" value="FAD-oxidoreductase_2"/>
</dbReference>
<reference evidence="6 7" key="1">
    <citation type="submission" date="2017-10" db="EMBL/GenBank/DDBJ databases">
        <title>Sedimentibacterium mangrovi gen. nov., sp. nov., a novel member of family Phyllobacteriacea isolated from mangrove sediment.</title>
        <authorList>
            <person name="Liao H."/>
            <person name="Tian Y."/>
        </authorList>
    </citation>
    <scope>NUCLEOTIDE SEQUENCE [LARGE SCALE GENOMIC DNA]</scope>
    <source>
        <strain evidence="6 7">X9-2-2</strain>
    </source>
</reference>
<evidence type="ECO:0000256" key="1">
    <source>
        <dbReference type="ARBA" id="ARBA00001974"/>
    </source>
</evidence>
<dbReference type="Pfam" id="PF00890">
    <property type="entry name" value="FAD_binding_2"/>
    <property type="match status" value="1"/>
</dbReference>
<evidence type="ECO:0000256" key="4">
    <source>
        <dbReference type="ARBA" id="ARBA00023002"/>
    </source>
</evidence>
<protein>
    <submittedName>
        <fullName evidence="6">3-oxosteroid 1-dehydrogenase</fullName>
    </submittedName>
</protein>
<dbReference type="PANTHER" id="PTHR43400">
    <property type="entry name" value="FUMARATE REDUCTASE"/>
    <property type="match status" value="1"/>
</dbReference>
<dbReference type="Gene3D" id="3.50.50.60">
    <property type="entry name" value="FAD/NAD(P)-binding domain"/>
    <property type="match status" value="2"/>
</dbReference>
<comment type="caution">
    <text evidence="6">The sequence shown here is derived from an EMBL/GenBank/DDBJ whole genome shotgun (WGS) entry which is preliminary data.</text>
</comment>
<keyword evidence="2" id="KW-0285">Flavoprotein</keyword>
<dbReference type="PANTHER" id="PTHR43400:SF10">
    <property type="entry name" value="3-OXOSTEROID 1-DEHYDROGENASE"/>
    <property type="match status" value="1"/>
</dbReference>
<dbReference type="InterPro" id="IPR036188">
    <property type="entry name" value="FAD/NAD-bd_sf"/>
</dbReference>
<keyword evidence="3" id="KW-0274">FAD</keyword>
<feature type="domain" description="FAD-dependent oxidoreductase 2 FAD-binding" evidence="5">
    <location>
        <begin position="10"/>
        <end position="549"/>
    </location>
</feature>
<evidence type="ECO:0000313" key="6">
    <source>
        <dbReference type="EMBL" id="PHP66927.1"/>
    </source>
</evidence>
<evidence type="ECO:0000256" key="2">
    <source>
        <dbReference type="ARBA" id="ARBA00022630"/>
    </source>
</evidence>
<dbReference type="InterPro" id="IPR003953">
    <property type="entry name" value="FAD-dep_OxRdtase_2_FAD-bd"/>
</dbReference>
<dbReference type="RefSeq" id="WP_099306694.1">
    <property type="nucleotide sequence ID" value="NZ_PDVP01000006.1"/>
</dbReference>
<dbReference type="PRINTS" id="PR00411">
    <property type="entry name" value="PNDRDTASEI"/>
</dbReference>
<comment type="cofactor">
    <cofactor evidence="1">
        <name>FAD</name>
        <dbReference type="ChEBI" id="CHEBI:57692"/>
    </cofactor>
</comment>
<accession>A0A2G1QN05</accession>
<keyword evidence="7" id="KW-1185">Reference proteome</keyword>
<dbReference type="SUPFAM" id="SSF56425">
    <property type="entry name" value="Succinate dehydrogenase/fumarate reductase flavoprotein, catalytic domain"/>
    <property type="match status" value="1"/>
</dbReference>
<evidence type="ECO:0000313" key="7">
    <source>
        <dbReference type="Proteomes" id="UP000221168"/>
    </source>
</evidence>
<dbReference type="EMBL" id="PDVP01000006">
    <property type="protein sequence ID" value="PHP66927.1"/>
    <property type="molecule type" value="Genomic_DNA"/>
</dbReference>
<proteinExistence type="predicted"/>
<dbReference type="Proteomes" id="UP000221168">
    <property type="component" value="Unassembled WGS sequence"/>
</dbReference>
<dbReference type="AlphaFoldDB" id="A0A2G1QN05"/>
<dbReference type="OrthoDB" id="3178130at2"/>